<protein>
    <submittedName>
        <fullName evidence="2">Uncharacterized protein</fullName>
    </submittedName>
</protein>
<dbReference type="Proteomes" id="UP001497482">
    <property type="component" value="Chromosome 12"/>
</dbReference>
<reference evidence="2 3" key="1">
    <citation type="submission" date="2024-04" db="EMBL/GenBank/DDBJ databases">
        <authorList>
            <person name="Waldvogel A.-M."/>
            <person name="Schoenle A."/>
        </authorList>
    </citation>
    <scope>NUCLEOTIDE SEQUENCE [LARGE SCALE GENOMIC DNA]</scope>
</reference>
<proteinExistence type="predicted"/>
<gene>
    <name evidence="2" type="ORF">KC01_LOCUS6895</name>
</gene>
<keyword evidence="3" id="KW-1185">Reference proteome</keyword>
<accession>A0AAV2JHT6</accession>
<evidence type="ECO:0000256" key="1">
    <source>
        <dbReference type="SAM" id="MobiDB-lite"/>
    </source>
</evidence>
<evidence type="ECO:0000313" key="3">
    <source>
        <dbReference type="Proteomes" id="UP001497482"/>
    </source>
</evidence>
<organism evidence="2 3">
    <name type="scientific">Knipowitschia caucasica</name>
    <name type="common">Caucasian dwarf goby</name>
    <name type="synonym">Pomatoschistus caucasicus</name>
    <dbReference type="NCBI Taxonomy" id="637954"/>
    <lineage>
        <taxon>Eukaryota</taxon>
        <taxon>Metazoa</taxon>
        <taxon>Chordata</taxon>
        <taxon>Craniata</taxon>
        <taxon>Vertebrata</taxon>
        <taxon>Euteleostomi</taxon>
        <taxon>Actinopterygii</taxon>
        <taxon>Neopterygii</taxon>
        <taxon>Teleostei</taxon>
        <taxon>Neoteleostei</taxon>
        <taxon>Acanthomorphata</taxon>
        <taxon>Gobiaria</taxon>
        <taxon>Gobiiformes</taxon>
        <taxon>Gobioidei</taxon>
        <taxon>Gobiidae</taxon>
        <taxon>Gobiinae</taxon>
        <taxon>Knipowitschia</taxon>
    </lineage>
</organism>
<feature type="region of interest" description="Disordered" evidence="1">
    <location>
        <begin position="26"/>
        <end position="49"/>
    </location>
</feature>
<dbReference type="EMBL" id="OZ035834">
    <property type="protein sequence ID" value="CAL1575295.1"/>
    <property type="molecule type" value="Genomic_DNA"/>
</dbReference>
<evidence type="ECO:0000313" key="2">
    <source>
        <dbReference type="EMBL" id="CAL1575295.1"/>
    </source>
</evidence>
<dbReference type="AlphaFoldDB" id="A0AAV2JHT6"/>
<sequence length="100" mass="11270">MSGVLKVSHNHRGDICPAEVQAAESTAENGNWKGHHGIGTSKRGSAERGGVWEGQRECMWRRVEVSQFRAVGEQSGRVLDRVRWSKYYVSRFQGNRGLKQ</sequence>
<name>A0AAV2JHT6_KNICA</name>